<evidence type="ECO:0000313" key="2">
    <source>
        <dbReference type="EMBL" id="PSL20527.1"/>
    </source>
</evidence>
<sequence>MTEVSTEDYDREEECNYRGESYRVRDNGAVLRGKREGKRKRPLDESWTFGKPCKFKGYPLISSVPVHRIVATAFHGKQPAGNYVVDHEDTNRNNNRPENLRWVTRLENLLKNPITAKRIESAYGSLEAFLEDPSRALPGKLTPDFEWMRTVTPEEAKASKERLLAWAHKDGLPSGGTLGEWVFRSIPTVVEELEPKEELVQSKTHGAMQRNWRTPSKFPSCPDAVTDEALAEYCANLKPDEVFGVAHYGQSIVVQAAISEAKDALVVHCKHDENAVKDWSVAKVSIEKGVFVHESLGTFFTLEGAEKVFTIERGLQWDGGDTFDDYC</sequence>
<keyword evidence="3" id="KW-1185">Reference proteome</keyword>
<name>A0A2P8FFN5_9RHOB</name>
<dbReference type="InterPro" id="IPR003615">
    <property type="entry name" value="HNH_nuc"/>
</dbReference>
<dbReference type="GO" id="GO:0004519">
    <property type="term" value="F:endonuclease activity"/>
    <property type="evidence" value="ECO:0007669"/>
    <property type="project" value="UniProtKB-KW"/>
</dbReference>
<keyword evidence="2" id="KW-0378">Hydrolase</keyword>
<dbReference type="RefSeq" id="WP_106607945.1">
    <property type="nucleotide sequence ID" value="NZ_PYGJ01000003.1"/>
</dbReference>
<dbReference type="Proteomes" id="UP000240418">
    <property type="component" value="Unassembled WGS sequence"/>
</dbReference>
<feature type="domain" description="HNH nuclease" evidence="1">
    <location>
        <begin position="65"/>
        <end position="109"/>
    </location>
</feature>
<reference evidence="2 3" key="1">
    <citation type="submission" date="2018-03" db="EMBL/GenBank/DDBJ databases">
        <title>Genomic Encyclopedia of Archaeal and Bacterial Type Strains, Phase II (KMG-II): from individual species to whole genera.</title>
        <authorList>
            <person name="Goeker M."/>
        </authorList>
    </citation>
    <scope>NUCLEOTIDE SEQUENCE [LARGE SCALE GENOMIC DNA]</scope>
    <source>
        <strain evidence="2 3">DSM 100673</strain>
    </source>
</reference>
<dbReference type="Pfam" id="PF13392">
    <property type="entry name" value="HNH_3"/>
    <property type="match status" value="1"/>
</dbReference>
<evidence type="ECO:0000313" key="3">
    <source>
        <dbReference type="Proteomes" id="UP000240418"/>
    </source>
</evidence>
<protein>
    <submittedName>
        <fullName evidence="2">HNH endonuclease</fullName>
    </submittedName>
</protein>
<dbReference type="SUPFAM" id="SSF54060">
    <property type="entry name" value="His-Me finger endonucleases"/>
    <property type="match status" value="1"/>
</dbReference>
<accession>A0A2P8FFN5</accession>
<keyword evidence="2" id="KW-0255">Endonuclease</keyword>
<organism evidence="2 3">
    <name type="scientific">Shimia abyssi</name>
    <dbReference type="NCBI Taxonomy" id="1662395"/>
    <lineage>
        <taxon>Bacteria</taxon>
        <taxon>Pseudomonadati</taxon>
        <taxon>Pseudomonadota</taxon>
        <taxon>Alphaproteobacteria</taxon>
        <taxon>Rhodobacterales</taxon>
        <taxon>Roseobacteraceae</taxon>
    </lineage>
</organism>
<evidence type="ECO:0000259" key="1">
    <source>
        <dbReference type="Pfam" id="PF13392"/>
    </source>
</evidence>
<dbReference type="EMBL" id="PYGJ01000003">
    <property type="protein sequence ID" value="PSL20527.1"/>
    <property type="molecule type" value="Genomic_DNA"/>
</dbReference>
<dbReference type="InterPro" id="IPR044925">
    <property type="entry name" value="His-Me_finger_sf"/>
</dbReference>
<dbReference type="AlphaFoldDB" id="A0A2P8FFN5"/>
<gene>
    <name evidence="2" type="ORF">CLV88_103174</name>
</gene>
<dbReference type="Gene3D" id="3.90.75.20">
    <property type="match status" value="1"/>
</dbReference>
<dbReference type="OrthoDB" id="6631788at2"/>
<keyword evidence="2" id="KW-0540">Nuclease</keyword>
<proteinExistence type="predicted"/>
<comment type="caution">
    <text evidence="2">The sequence shown here is derived from an EMBL/GenBank/DDBJ whole genome shotgun (WGS) entry which is preliminary data.</text>
</comment>